<comment type="caution">
    <text evidence="4">The sequence shown here is derived from an EMBL/GenBank/DDBJ whole genome shotgun (WGS) entry which is preliminary data.</text>
</comment>
<evidence type="ECO:0000256" key="3">
    <source>
        <dbReference type="ARBA" id="ARBA00023002"/>
    </source>
</evidence>
<dbReference type="EMBL" id="VOBQ01000019">
    <property type="protein sequence ID" value="TWO68475.1"/>
    <property type="molecule type" value="Genomic_DNA"/>
</dbReference>
<evidence type="ECO:0000313" key="4">
    <source>
        <dbReference type="EMBL" id="TWO68475.1"/>
    </source>
</evidence>
<dbReference type="CDD" id="cd04730">
    <property type="entry name" value="NPD_like"/>
    <property type="match status" value="1"/>
</dbReference>
<dbReference type="AlphaFoldDB" id="A0A562ZJH9"/>
<proteinExistence type="predicted"/>
<keyword evidence="3" id="KW-0560">Oxidoreductase</keyword>
<dbReference type="OrthoDB" id="9778912at2"/>
<gene>
    <name evidence="4" type="ORF">FN976_22865</name>
</gene>
<dbReference type="Proteomes" id="UP000318199">
    <property type="component" value="Unassembled WGS sequence"/>
</dbReference>
<protein>
    <submittedName>
        <fullName evidence="4">Nitronate monooxygenase</fullName>
    </submittedName>
</protein>
<dbReference type="PANTHER" id="PTHR32332:SF20">
    <property type="entry name" value="2-NITROPROPANE DIOXYGENASE-LIKE PROTEIN"/>
    <property type="match status" value="1"/>
</dbReference>
<keyword evidence="2" id="KW-0288">FMN</keyword>
<name>A0A562ZJH9_9BURK</name>
<dbReference type="SUPFAM" id="SSF51412">
    <property type="entry name" value="Inosine monophosphate dehydrogenase (IMPDH)"/>
    <property type="match status" value="1"/>
</dbReference>
<dbReference type="InterPro" id="IPR004136">
    <property type="entry name" value="NMO"/>
</dbReference>
<reference evidence="4 5" key="1">
    <citation type="submission" date="2019-07" db="EMBL/GenBank/DDBJ databases">
        <title>Caenimonas sedimenti sp. nov., isolated from activated sludge.</title>
        <authorList>
            <person name="Xu J."/>
        </authorList>
    </citation>
    <scope>NUCLEOTIDE SEQUENCE [LARGE SCALE GENOMIC DNA]</scope>
    <source>
        <strain evidence="4 5">HX-9-20</strain>
    </source>
</reference>
<dbReference type="GO" id="GO:0018580">
    <property type="term" value="F:nitronate monooxygenase activity"/>
    <property type="evidence" value="ECO:0007669"/>
    <property type="project" value="InterPro"/>
</dbReference>
<dbReference type="Pfam" id="PF03060">
    <property type="entry name" value="NMO"/>
    <property type="match status" value="1"/>
</dbReference>
<accession>A0A562ZJH9</accession>
<dbReference type="InterPro" id="IPR013785">
    <property type="entry name" value="Aldolase_TIM"/>
</dbReference>
<evidence type="ECO:0000256" key="1">
    <source>
        <dbReference type="ARBA" id="ARBA00022630"/>
    </source>
</evidence>
<dbReference type="PANTHER" id="PTHR32332">
    <property type="entry name" value="2-NITROPROPANE DIOXYGENASE"/>
    <property type="match status" value="1"/>
</dbReference>
<keyword evidence="4" id="KW-0503">Monooxygenase</keyword>
<evidence type="ECO:0000313" key="5">
    <source>
        <dbReference type="Proteomes" id="UP000318199"/>
    </source>
</evidence>
<organism evidence="4 5">
    <name type="scientific">Caenimonas sedimenti</name>
    <dbReference type="NCBI Taxonomy" id="2596921"/>
    <lineage>
        <taxon>Bacteria</taxon>
        <taxon>Pseudomonadati</taxon>
        <taxon>Pseudomonadota</taxon>
        <taxon>Betaproteobacteria</taxon>
        <taxon>Burkholderiales</taxon>
        <taxon>Comamonadaceae</taxon>
        <taxon>Caenimonas</taxon>
    </lineage>
</organism>
<dbReference type="Gene3D" id="3.20.20.70">
    <property type="entry name" value="Aldolase class I"/>
    <property type="match status" value="1"/>
</dbReference>
<sequence>MTATAAPWRTPLTALFGVRYPVLAGGLMWLSDAPYVAALVRAGAMGFMTPRSFDSLAVFRQELRRCRELCQGLPFGVNLTLSNRMEANHEVPAQVGVAIEEGVRHFETVGPSPGVLFERIHAAGGVVIHKCAFVEHARKAEAAGADAVALVGMEAGGHPGMNELPTSVLCALALETLQVPVVWGGGIGHGRQIAAALAMGCAGVVIGTRFLVGDEVGAHPDYKDHLAGQPAQASTVVLRSTGNPWRVLDNGTAREVRRREDAGARTYPEFGALALGRTGRDGAYRGGDIDEGLLSMGPAIGFARRREPLQAIVDGLMTEAAQVLAKVRQLVPAGTHA</sequence>
<evidence type="ECO:0000256" key="2">
    <source>
        <dbReference type="ARBA" id="ARBA00022643"/>
    </source>
</evidence>
<dbReference type="RefSeq" id="WP_145895390.1">
    <property type="nucleotide sequence ID" value="NZ_VOBQ01000019.1"/>
</dbReference>
<keyword evidence="1" id="KW-0285">Flavoprotein</keyword>
<keyword evidence="5" id="KW-1185">Reference proteome</keyword>